<dbReference type="Proteomes" id="UP000053599">
    <property type="component" value="Unassembled WGS sequence"/>
</dbReference>
<evidence type="ECO:0000313" key="2">
    <source>
        <dbReference type="Proteomes" id="UP000053599"/>
    </source>
</evidence>
<organism evidence="1 2">
    <name type="scientific">Exophiala sideris</name>
    <dbReference type="NCBI Taxonomy" id="1016849"/>
    <lineage>
        <taxon>Eukaryota</taxon>
        <taxon>Fungi</taxon>
        <taxon>Dikarya</taxon>
        <taxon>Ascomycota</taxon>
        <taxon>Pezizomycotina</taxon>
        <taxon>Eurotiomycetes</taxon>
        <taxon>Chaetothyriomycetidae</taxon>
        <taxon>Chaetothyriales</taxon>
        <taxon>Herpotrichiellaceae</taxon>
        <taxon>Exophiala</taxon>
    </lineage>
</organism>
<dbReference type="OrthoDB" id="5421239at2759"/>
<dbReference type="PANTHER" id="PTHR35309">
    <property type="match status" value="1"/>
</dbReference>
<accession>A0A0D1YCR9</accession>
<dbReference type="EMBL" id="KN846953">
    <property type="protein sequence ID" value="KIV80772.1"/>
    <property type="molecule type" value="Genomic_DNA"/>
</dbReference>
<dbReference type="GO" id="GO:0009976">
    <property type="term" value="F:tocopherol cyclase activity"/>
    <property type="evidence" value="ECO:0007669"/>
    <property type="project" value="InterPro"/>
</dbReference>
<reference evidence="1 2" key="1">
    <citation type="submission" date="2015-01" db="EMBL/GenBank/DDBJ databases">
        <title>The Genome Sequence of Exophiala sideris CBS121828.</title>
        <authorList>
            <consortium name="The Broad Institute Genomics Platform"/>
            <person name="Cuomo C."/>
            <person name="de Hoog S."/>
            <person name="Gorbushina A."/>
            <person name="Stielow B."/>
            <person name="Teixiera M."/>
            <person name="Abouelleil A."/>
            <person name="Chapman S.B."/>
            <person name="Priest M."/>
            <person name="Young S.K."/>
            <person name="Wortman J."/>
            <person name="Nusbaum C."/>
            <person name="Birren B."/>
        </authorList>
    </citation>
    <scope>NUCLEOTIDE SEQUENCE [LARGE SCALE GENOMIC DNA]</scope>
    <source>
        <strain evidence="1 2">CBS 121828</strain>
    </source>
</reference>
<gene>
    <name evidence="1" type="ORF">PV11_08250</name>
</gene>
<dbReference type="HOGENOM" id="CLU_038105_0_0_1"/>
<name>A0A0D1YCR9_9EURO</name>
<evidence type="ECO:0000313" key="1">
    <source>
        <dbReference type="EMBL" id="KIV80772.1"/>
    </source>
</evidence>
<dbReference type="InterPro" id="IPR025893">
    <property type="entry name" value="Tocopherol_cyclase"/>
</dbReference>
<dbReference type="AlphaFoldDB" id="A0A0D1YCR9"/>
<protein>
    <submittedName>
        <fullName evidence="1">Uncharacterized protein</fullName>
    </submittedName>
</protein>
<proteinExistence type="predicted"/>
<dbReference type="PANTHER" id="PTHR35309:SF4">
    <property type="entry name" value="TOCOPHEROL CYCLASE"/>
    <property type="match status" value="1"/>
</dbReference>
<sequence>MEHFAPHTNVTFEGYYSKFILPSGSSLCLIVCSVHDAESRPHMVSFTYVPGNKDHKIYQKELFPAKGDLTFEASRDRKSFVLDVTDIGSVRVSPDSRTEYNFSCPEFTFKATTTSRVPWSSSTQTPESWLIYLPLPLHWHVHSFASRCDFTMKLAQNEYLDERDEKGVATVHQEKNWASSFPSAHIWIQAYPPASDSDEAPWHGFNCAGGQILGMEAYLLGYRNKKAGVEIDFRPPFAVKVLGMSPFLSVKADWASRLFRLSIQDFRQKLDVCAYVEREDWDTFFGLSAPFPDGHRKNFLGQSLQAKLDVSVYTRSWIGGTWQKLLDDHFEGAALEFGAGYYPPKGEGADD</sequence>